<sequence length="445" mass="48309">MPLSHRFSVRTLTLALAAASSGIALNASANMGQTPSSYGLLPTDVGTAQALSMFNTQVSATYYNPSYLAKDPRGELTGGLLHGGQELRASASDREGDILSDSPSQQVLIGMKTNLSSLTRVDHPIYLGFVAGVEKFSKEMMAFESTTGVEGQFLRYGREPLFLNVGGATTLWRGIDVGASLRITLHASASMSVTTDLAGNTEYESLEVSAEPSLRSIVSSTVDLGETFCPDSDCWLDGFETAFVYRTNSYANTTVEAETIIPGLIPASAPLILAVSTYDSFEPSVYAIGAQYSTDRWRVGVTLEQQNWSELGEKFELDDIKDQALAEFDDILVPRIGAEFKVGQHFGISFGAAYEESALKSTSTPDVNYFDNDKVILGLGLSAEYARTRILTYPVRLDFGYQRQMLQEREFTLSNTRPDGTQSNNIVATTDGEVDIFTGSITLKF</sequence>
<dbReference type="Gene3D" id="2.40.160.60">
    <property type="entry name" value="Outer membrane protein transport protein (OMPP1/FadL/TodX)"/>
    <property type="match status" value="1"/>
</dbReference>
<evidence type="ECO:0000313" key="2">
    <source>
        <dbReference type="EMBL" id="SDW92070.1"/>
    </source>
</evidence>
<proteinExistence type="predicted"/>
<keyword evidence="1" id="KW-0732">Signal</keyword>
<protein>
    <recommendedName>
        <fullName evidence="4">Long-chain fatty acid transport protein</fullName>
    </recommendedName>
</protein>
<feature type="signal peptide" evidence="1">
    <location>
        <begin position="1"/>
        <end position="29"/>
    </location>
</feature>
<reference evidence="2 3" key="1">
    <citation type="submission" date="2016-10" db="EMBL/GenBank/DDBJ databases">
        <authorList>
            <person name="de Groot N.N."/>
        </authorList>
    </citation>
    <scope>NUCLEOTIDE SEQUENCE [LARGE SCALE GENOMIC DNA]</scope>
    <source>
        <strain evidence="2 3">CGMCC 1.7059</strain>
    </source>
</reference>
<dbReference type="RefSeq" id="WP_091812658.1">
    <property type="nucleotide sequence ID" value="NZ_FNNE01000005.1"/>
</dbReference>
<evidence type="ECO:0000256" key="1">
    <source>
        <dbReference type="SAM" id="SignalP"/>
    </source>
</evidence>
<evidence type="ECO:0008006" key="4">
    <source>
        <dbReference type="Google" id="ProtNLM"/>
    </source>
</evidence>
<dbReference type="STRING" id="488533.SAMN04487960_10544"/>
<dbReference type="OrthoDB" id="6079686at2"/>
<feature type="chain" id="PRO_5011598449" description="Long-chain fatty acid transport protein" evidence="1">
    <location>
        <begin position="30"/>
        <end position="445"/>
    </location>
</feature>
<gene>
    <name evidence="2" type="ORF">SAMN04487960_10544</name>
</gene>
<dbReference type="EMBL" id="FNNE01000005">
    <property type="protein sequence ID" value="SDW92070.1"/>
    <property type="molecule type" value="Genomic_DNA"/>
</dbReference>
<dbReference type="SUPFAM" id="SSF56935">
    <property type="entry name" value="Porins"/>
    <property type="match status" value="1"/>
</dbReference>
<name>A0A1H2XGT9_9GAMM</name>
<evidence type="ECO:0000313" key="3">
    <source>
        <dbReference type="Proteomes" id="UP000199675"/>
    </source>
</evidence>
<dbReference type="Proteomes" id="UP000199675">
    <property type="component" value="Unassembled WGS sequence"/>
</dbReference>
<keyword evidence="3" id="KW-1185">Reference proteome</keyword>
<organism evidence="2 3">
    <name type="scientific">Marinobacter mobilis</name>
    <dbReference type="NCBI Taxonomy" id="488533"/>
    <lineage>
        <taxon>Bacteria</taxon>
        <taxon>Pseudomonadati</taxon>
        <taxon>Pseudomonadota</taxon>
        <taxon>Gammaproteobacteria</taxon>
        <taxon>Pseudomonadales</taxon>
        <taxon>Marinobacteraceae</taxon>
        <taxon>Marinobacter</taxon>
    </lineage>
</organism>
<dbReference type="AlphaFoldDB" id="A0A1H2XGT9"/>
<accession>A0A1H2XGT9</accession>